<dbReference type="AlphaFoldDB" id="I4AH34"/>
<organism evidence="2 3">
    <name type="scientific">Bernardetia litoralis (strain ATCC 23117 / DSM 6794 / NBRC 15988 / NCIMB 1366 / Fx l1 / Sio-4)</name>
    <name type="common">Flexibacter litoralis</name>
    <dbReference type="NCBI Taxonomy" id="880071"/>
    <lineage>
        <taxon>Bacteria</taxon>
        <taxon>Pseudomonadati</taxon>
        <taxon>Bacteroidota</taxon>
        <taxon>Cytophagia</taxon>
        <taxon>Cytophagales</taxon>
        <taxon>Bernardetiaceae</taxon>
        <taxon>Bernardetia</taxon>
    </lineage>
</organism>
<evidence type="ECO:0000259" key="1">
    <source>
        <dbReference type="Pfam" id="PF13619"/>
    </source>
</evidence>
<sequence length="62" mass="7378">MRHFPFSYQMIRSAVYNLAEKTLEIEFKDGSSKRLRDITPQIYAHLMNRSLCDKLRSKLSQN</sequence>
<dbReference type="KEGG" id="fli:Fleli_0810"/>
<dbReference type="Pfam" id="PF13619">
    <property type="entry name" value="KTSC"/>
    <property type="match status" value="1"/>
</dbReference>
<dbReference type="HOGENOM" id="CLU_2897578_0_0_10"/>
<feature type="domain" description="KTSC" evidence="1">
    <location>
        <begin position="10"/>
        <end position="48"/>
    </location>
</feature>
<dbReference type="RefSeq" id="WP_014796727.1">
    <property type="nucleotide sequence ID" value="NC_018018.1"/>
</dbReference>
<keyword evidence="3" id="KW-1185">Reference proteome</keyword>
<evidence type="ECO:0000313" key="2">
    <source>
        <dbReference type="EMBL" id="AFM03269.1"/>
    </source>
</evidence>
<accession>I4AH34</accession>
<reference evidence="3" key="1">
    <citation type="submission" date="2012-06" db="EMBL/GenBank/DDBJ databases">
        <title>The complete genome of Flexibacter litoralis DSM 6794.</title>
        <authorList>
            <person name="Lucas S."/>
            <person name="Copeland A."/>
            <person name="Lapidus A."/>
            <person name="Glavina del Rio T."/>
            <person name="Dalin E."/>
            <person name="Tice H."/>
            <person name="Bruce D."/>
            <person name="Goodwin L."/>
            <person name="Pitluck S."/>
            <person name="Peters L."/>
            <person name="Ovchinnikova G."/>
            <person name="Lu M."/>
            <person name="Kyrpides N."/>
            <person name="Mavromatis K."/>
            <person name="Ivanova N."/>
            <person name="Brettin T."/>
            <person name="Detter J.C."/>
            <person name="Han C."/>
            <person name="Larimer F."/>
            <person name="Land M."/>
            <person name="Hauser L."/>
            <person name="Markowitz V."/>
            <person name="Cheng J.-F."/>
            <person name="Hugenholtz P."/>
            <person name="Woyke T."/>
            <person name="Wu D."/>
            <person name="Spring S."/>
            <person name="Lang E."/>
            <person name="Kopitz M."/>
            <person name="Brambilla E."/>
            <person name="Klenk H.-P."/>
            <person name="Eisen J.A."/>
        </authorList>
    </citation>
    <scope>NUCLEOTIDE SEQUENCE [LARGE SCALE GENOMIC DNA]</scope>
    <source>
        <strain evidence="3">ATCC 23117 / DSM 6794 / NBRC 15988 / NCIMB 1366 / Sio-4</strain>
    </source>
</reference>
<protein>
    <recommendedName>
        <fullName evidence="1">KTSC domain-containing protein</fullName>
    </recommendedName>
</protein>
<dbReference type="Proteomes" id="UP000006054">
    <property type="component" value="Chromosome"/>
</dbReference>
<dbReference type="OrthoDB" id="8450910at2"/>
<name>I4AH34_BERLS</name>
<gene>
    <name evidence="2" type="ordered locus">Fleli_0810</name>
</gene>
<evidence type="ECO:0000313" key="3">
    <source>
        <dbReference type="Proteomes" id="UP000006054"/>
    </source>
</evidence>
<proteinExistence type="predicted"/>
<dbReference type="InterPro" id="IPR025309">
    <property type="entry name" value="KTSC_dom"/>
</dbReference>
<dbReference type="EMBL" id="CP003345">
    <property type="protein sequence ID" value="AFM03269.1"/>
    <property type="molecule type" value="Genomic_DNA"/>
</dbReference>